<evidence type="ECO:0000256" key="1">
    <source>
        <dbReference type="SAM" id="MobiDB-lite"/>
    </source>
</evidence>
<dbReference type="AlphaFoldDB" id="A0A9N8E7U0"/>
<evidence type="ECO:0000313" key="2">
    <source>
        <dbReference type="EMBL" id="CAB9515898.1"/>
    </source>
</evidence>
<sequence>MLQLSLRLSRGGTRHFRRNSKFDRPPGKSTKEKLEEFRANYNEDGTRKLRLAPTIEAGPSVCISWEEGQERLKKMRKKLREDIDKMPELVKHRVSFNLKQIMEGRPTMYELTRAIGPTAAKFKGGLGWYKRILKALKSDPNFFKTLYEEVKRQPIQDAIQEELERLHKEERLGSRIDRIDKVLLEEMTERAKSIPR</sequence>
<gene>
    <name evidence="2" type="ORF">SEMRO_746_G196400.1</name>
</gene>
<name>A0A9N8E7U0_9STRA</name>
<evidence type="ECO:0000313" key="3">
    <source>
        <dbReference type="Proteomes" id="UP001153069"/>
    </source>
</evidence>
<keyword evidence="3" id="KW-1185">Reference proteome</keyword>
<feature type="region of interest" description="Disordered" evidence="1">
    <location>
        <begin position="1"/>
        <end position="31"/>
    </location>
</feature>
<accession>A0A9N8E7U0</accession>
<protein>
    <submittedName>
        <fullName evidence="2">Uncharacterized protein</fullName>
    </submittedName>
</protein>
<organism evidence="2 3">
    <name type="scientific">Seminavis robusta</name>
    <dbReference type="NCBI Taxonomy" id="568900"/>
    <lineage>
        <taxon>Eukaryota</taxon>
        <taxon>Sar</taxon>
        <taxon>Stramenopiles</taxon>
        <taxon>Ochrophyta</taxon>
        <taxon>Bacillariophyta</taxon>
        <taxon>Bacillariophyceae</taxon>
        <taxon>Bacillariophycidae</taxon>
        <taxon>Naviculales</taxon>
        <taxon>Naviculaceae</taxon>
        <taxon>Seminavis</taxon>
    </lineage>
</organism>
<feature type="compositionally biased region" description="Basic and acidic residues" evidence="1">
    <location>
        <begin position="20"/>
        <end position="31"/>
    </location>
</feature>
<dbReference type="EMBL" id="CAICTM010000745">
    <property type="protein sequence ID" value="CAB9515898.1"/>
    <property type="molecule type" value="Genomic_DNA"/>
</dbReference>
<dbReference type="Proteomes" id="UP001153069">
    <property type="component" value="Unassembled WGS sequence"/>
</dbReference>
<comment type="caution">
    <text evidence="2">The sequence shown here is derived from an EMBL/GenBank/DDBJ whole genome shotgun (WGS) entry which is preliminary data.</text>
</comment>
<reference evidence="2" key="1">
    <citation type="submission" date="2020-06" db="EMBL/GenBank/DDBJ databases">
        <authorList>
            <consortium name="Plant Systems Biology data submission"/>
        </authorList>
    </citation>
    <scope>NUCLEOTIDE SEQUENCE</scope>
    <source>
        <strain evidence="2">D6</strain>
    </source>
</reference>
<proteinExistence type="predicted"/>